<feature type="transmembrane region" description="Helical" evidence="6">
    <location>
        <begin position="110"/>
        <end position="127"/>
    </location>
</feature>
<organism evidence="8 9">
    <name type="scientific">Legionella drancourtii LLAP12</name>
    <dbReference type="NCBI Taxonomy" id="658187"/>
    <lineage>
        <taxon>Bacteria</taxon>
        <taxon>Pseudomonadati</taxon>
        <taxon>Pseudomonadota</taxon>
        <taxon>Gammaproteobacteria</taxon>
        <taxon>Legionellales</taxon>
        <taxon>Legionellaceae</taxon>
        <taxon>Legionella</taxon>
    </lineage>
</organism>
<feature type="transmembrane region" description="Helical" evidence="6">
    <location>
        <begin position="268"/>
        <end position="287"/>
    </location>
</feature>
<keyword evidence="4" id="KW-0560">Oxidoreductase</keyword>
<dbReference type="SUPFAM" id="SSF52343">
    <property type="entry name" value="Ferredoxin reductase-like, C-terminal NADP-linked domain"/>
    <property type="match status" value="1"/>
</dbReference>
<evidence type="ECO:0000256" key="1">
    <source>
        <dbReference type="ARBA" id="ARBA00004141"/>
    </source>
</evidence>
<feature type="transmembrane region" description="Helical" evidence="6">
    <location>
        <begin position="6"/>
        <end position="30"/>
    </location>
</feature>
<dbReference type="Gene3D" id="2.40.30.10">
    <property type="entry name" value="Translation factors"/>
    <property type="match status" value="1"/>
</dbReference>
<dbReference type="HOGENOM" id="CLU_719223_0_0_6"/>
<feature type="transmembrane region" description="Helical" evidence="6">
    <location>
        <begin position="133"/>
        <end position="155"/>
    </location>
</feature>
<dbReference type="InterPro" id="IPR017927">
    <property type="entry name" value="FAD-bd_FR_type"/>
</dbReference>
<evidence type="ECO:0000256" key="3">
    <source>
        <dbReference type="ARBA" id="ARBA00022989"/>
    </source>
</evidence>
<dbReference type="AlphaFoldDB" id="G9EKT0"/>
<name>G9EKT0_9GAMM</name>
<dbReference type="InterPro" id="IPR013112">
    <property type="entry name" value="FAD-bd_8"/>
</dbReference>
<dbReference type="GO" id="GO:0016175">
    <property type="term" value="F:superoxide-generating NAD(P)H oxidase activity"/>
    <property type="evidence" value="ECO:0007669"/>
    <property type="project" value="TreeGrafter"/>
</dbReference>
<dbReference type="Pfam" id="PF08022">
    <property type="entry name" value="FAD_binding_8"/>
    <property type="match status" value="1"/>
</dbReference>
<dbReference type="STRING" id="658187.LDG_5821"/>
<evidence type="ECO:0000313" key="8">
    <source>
        <dbReference type="EMBL" id="EHL32132.1"/>
    </source>
</evidence>
<dbReference type="Gene3D" id="3.40.50.80">
    <property type="entry name" value="Nucleotide-binding domain of ferredoxin-NADP reductase (FNR) module"/>
    <property type="match status" value="1"/>
</dbReference>
<keyword evidence="5 6" id="KW-0472">Membrane</keyword>
<dbReference type="Proteomes" id="UP000002770">
    <property type="component" value="Unassembled WGS sequence"/>
</dbReference>
<proteinExistence type="predicted"/>
<dbReference type="Pfam" id="PF01794">
    <property type="entry name" value="Ferric_reduct"/>
    <property type="match status" value="1"/>
</dbReference>
<dbReference type="GO" id="GO:0005886">
    <property type="term" value="C:plasma membrane"/>
    <property type="evidence" value="ECO:0007669"/>
    <property type="project" value="TreeGrafter"/>
</dbReference>
<dbReference type="eggNOG" id="COG4097">
    <property type="taxonomic scope" value="Bacteria"/>
</dbReference>
<comment type="subcellular location">
    <subcellularLocation>
        <location evidence="1">Membrane</location>
        <topology evidence="1">Multi-pass membrane protein</topology>
    </subcellularLocation>
</comment>
<accession>G9EKT0</accession>
<feature type="transmembrane region" description="Helical" evidence="6">
    <location>
        <begin position="42"/>
        <end position="60"/>
    </location>
</feature>
<feature type="domain" description="FAD-binding FR-type" evidence="7">
    <location>
        <begin position="157"/>
        <end position="263"/>
    </location>
</feature>
<dbReference type="InterPro" id="IPR013130">
    <property type="entry name" value="Fe3_Rdtase_TM_dom"/>
</dbReference>
<evidence type="ECO:0000256" key="2">
    <source>
        <dbReference type="ARBA" id="ARBA00022692"/>
    </source>
</evidence>
<dbReference type="PROSITE" id="PS51384">
    <property type="entry name" value="FAD_FR"/>
    <property type="match status" value="1"/>
</dbReference>
<reference evidence="8 9" key="1">
    <citation type="journal article" date="2011" name="BMC Genomics">
        <title>Insight into cross-talk between intra-amoebal pathogens.</title>
        <authorList>
            <person name="Gimenez G."/>
            <person name="Bertelli C."/>
            <person name="Moliner C."/>
            <person name="Robert C."/>
            <person name="Raoult D."/>
            <person name="Fournier P.E."/>
            <person name="Greub G."/>
        </authorList>
    </citation>
    <scope>NUCLEOTIDE SEQUENCE [LARGE SCALE GENOMIC DNA]</scope>
    <source>
        <strain evidence="8 9">LLAP12</strain>
    </source>
</reference>
<evidence type="ECO:0000256" key="5">
    <source>
        <dbReference type="ARBA" id="ARBA00023136"/>
    </source>
</evidence>
<keyword evidence="9" id="KW-1185">Reference proteome</keyword>
<sequence length="384" mass="44316">MTQLSGWFSLAFLIASFYLASRVPLLNWLFGGLKRQLRWHHLVALISIAAMLWHLGLLSWRYRGHLSLLFEWSDTMLLSGWISLTGIILTLPFAFFLTQISYRKWRVTHLLTSVSLISALLHTFLLFEPKNSVEWIIFLFILLLGSMSILSAVILPASSFWGKKYQITKISEPRPNLFLIQLQPSEQGIARSVHYTPGQFIYLKFVSFGFSRIWHPFTIISRPTEPYIELFIKARGRDTDRLNTISLTTPVRILAPFGTSFWKKDQAQLWISNGIGAAIFLAAIRSFPLSQQKKIHFICCDISEKNIFFSDELNFLMEEISYFTWKPYIGTGQQFVIEFQNMVFDNQIFEQVRICGHPGFQNSLKSVLISRGVKSQNIELEGLL</sequence>
<dbReference type="OrthoDB" id="9796486at2"/>
<feature type="transmembrane region" description="Helical" evidence="6">
    <location>
        <begin position="80"/>
        <end position="98"/>
    </location>
</feature>
<dbReference type="RefSeq" id="WP_006869777.1">
    <property type="nucleotide sequence ID" value="NZ_JH413804.1"/>
</dbReference>
<evidence type="ECO:0000256" key="4">
    <source>
        <dbReference type="ARBA" id="ARBA00023002"/>
    </source>
</evidence>
<dbReference type="InterPro" id="IPR039261">
    <property type="entry name" value="FNR_nucleotide-bd"/>
</dbReference>
<evidence type="ECO:0000313" key="9">
    <source>
        <dbReference type="Proteomes" id="UP000002770"/>
    </source>
</evidence>
<dbReference type="InterPro" id="IPR050369">
    <property type="entry name" value="RBOH/FRE"/>
</dbReference>
<protein>
    <recommendedName>
        <fullName evidence="7">FAD-binding FR-type domain-containing protein</fullName>
    </recommendedName>
</protein>
<evidence type="ECO:0000256" key="6">
    <source>
        <dbReference type="SAM" id="Phobius"/>
    </source>
</evidence>
<gene>
    <name evidence="8" type="ORF">LDG_5821</name>
</gene>
<keyword evidence="3 6" id="KW-1133">Transmembrane helix</keyword>
<dbReference type="SUPFAM" id="SSF63380">
    <property type="entry name" value="Riboflavin synthase domain-like"/>
    <property type="match status" value="1"/>
</dbReference>
<evidence type="ECO:0000259" key="7">
    <source>
        <dbReference type="PROSITE" id="PS51384"/>
    </source>
</evidence>
<dbReference type="PANTHER" id="PTHR11972">
    <property type="entry name" value="NADPH OXIDASE"/>
    <property type="match status" value="1"/>
</dbReference>
<dbReference type="InterPro" id="IPR017938">
    <property type="entry name" value="Riboflavin_synthase-like_b-brl"/>
</dbReference>
<dbReference type="EMBL" id="JH413804">
    <property type="protein sequence ID" value="EHL32132.1"/>
    <property type="molecule type" value="Genomic_DNA"/>
</dbReference>
<keyword evidence="2 6" id="KW-0812">Transmembrane</keyword>
<dbReference type="PANTHER" id="PTHR11972:SF69">
    <property type="entry name" value="FERRIC REDUCTION OXIDASE 6-RELATED"/>
    <property type="match status" value="1"/>
</dbReference>
<dbReference type="InParanoid" id="G9EKT0"/>